<dbReference type="PANTHER" id="PTHR40094:SF1">
    <property type="entry name" value="UBIQUITIN DOMAIN-CONTAINING PROTEIN"/>
    <property type="match status" value="1"/>
</dbReference>
<feature type="domain" description="Alpha-2-macroglobulin" evidence="5">
    <location>
        <begin position="1296"/>
        <end position="1386"/>
    </location>
</feature>
<accession>A0ABT5KIW3</accession>
<evidence type="ECO:0000259" key="4">
    <source>
        <dbReference type="SMART" id="SM01359"/>
    </source>
</evidence>
<dbReference type="Proteomes" id="UP001221189">
    <property type="component" value="Unassembled WGS sequence"/>
</dbReference>
<dbReference type="Pfam" id="PF00207">
    <property type="entry name" value="A2M"/>
    <property type="match status" value="1"/>
</dbReference>
<dbReference type="InterPro" id="IPR041246">
    <property type="entry name" value="Bact_MG10"/>
</dbReference>
<dbReference type="EMBL" id="JAQQXT010000015">
    <property type="protein sequence ID" value="MDC8773877.1"/>
    <property type="molecule type" value="Genomic_DNA"/>
</dbReference>
<comment type="similarity">
    <text evidence="1">Belongs to the protease inhibitor I39 (alpha-2-macroglobulin) family. Bacterial alpha-2-macroglobulin subfamily.</text>
</comment>
<reference evidence="6 7" key="1">
    <citation type="submission" date="2022-10" db="EMBL/GenBank/DDBJ databases">
        <title>Paucibacter sp. hw1 Genome sequencing.</title>
        <authorList>
            <person name="Park S."/>
        </authorList>
    </citation>
    <scope>NUCLEOTIDE SEQUENCE [LARGE SCALE GENOMIC DNA]</scope>
    <source>
        <strain evidence="7">hw1</strain>
    </source>
</reference>
<keyword evidence="3" id="KW-0732">Signal</keyword>
<feature type="region of interest" description="Disordered" evidence="2">
    <location>
        <begin position="832"/>
        <end position="860"/>
    </location>
</feature>
<dbReference type="InterPro" id="IPR001599">
    <property type="entry name" value="Macroglobln_a2"/>
</dbReference>
<feature type="domain" description="Alpha-2-macroglobulin bait region" evidence="4">
    <location>
        <begin position="1057"/>
        <end position="1238"/>
    </location>
</feature>
<evidence type="ECO:0000256" key="1">
    <source>
        <dbReference type="ARBA" id="ARBA00010556"/>
    </source>
</evidence>
<dbReference type="SMART" id="SM01360">
    <property type="entry name" value="A2M"/>
    <property type="match status" value="1"/>
</dbReference>
<evidence type="ECO:0000256" key="3">
    <source>
        <dbReference type="SAM" id="SignalP"/>
    </source>
</evidence>
<dbReference type="InterPro" id="IPR051802">
    <property type="entry name" value="YfhM-like"/>
</dbReference>
<dbReference type="Pfam" id="PF11974">
    <property type="entry name" value="bMG3"/>
    <property type="match status" value="1"/>
</dbReference>
<comment type="caution">
    <text evidence="6">The sequence shown here is derived from an EMBL/GenBank/DDBJ whole genome shotgun (WGS) entry which is preliminary data.</text>
</comment>
<dbReference type="InterPro" id="IPR008930">
    <property type="entry name" value="Terpenoid_cyclase/PrenylTrfase"/>
</dbReference>
<organism evidence="6 7">
    <name type="scientific">Roseateles albus</name>
    <dbReference type="NCBI Taxonomy" id="2987525"/>
    <lineage>
        <taxon>Bacteria</taxon>
        <taxon>Pseudomonadati</taxon>
        <taxon>Pseudomonadota</taxon>
        <taxon>Betaproteobacteria</taxon>
        <taxon>Burkholderiales</taxon>
        <taxon>Sphaerotilaceae</taxon>
        <taxon>Roseateles</taxon>
    </lineage>
</organism>
<protein>
    <submittedName>
        <fullName evidence="6">MG2 domain-containing protein</fullName>
    </submittedName>
</protein>
<name>A0ABT5KIW3_9BURK</name>
<keyword evidence="7" id="KW-1185">Reference proteome</keyword>
<dbReference type="PANTHER" id="PTHR40094">
    <property type="entry name" value="ALPHA-2-MACROGLOBULIN HOMOLOG"/>
    <property type="match status" value="1"/>
</dbReference>
<dbReference type="InterPro" id="IPR002890">
    <property type="entry name" value="MG2"/>
</dbReference>
<feature type="chain" id="PRO_5045840502" evidence="3">
    <location>
        <begin position="30"/>
        <end position="1978"/>
    </location>
</feature>
<dbReference type="Pfam" id="PF01835">
    <property type="entry name" value="MG2"/>
    <property type="match status" value="1"/>
</dbReference>
<dbReference type="RefSeq" id="WP_273601970.1">
    <property type="nucleotide sequence ID" value="NZ_JAQQXT010000015.1"/>
</dbReference>
<evidence type="ECO:0000256" key="2">
    <source>
        <dbReference type="SAM" id="MobiDB-lite"/>
    </source>
</evidence>
<evidence type="ECO:0000259" key="5">
    <source>
        <dbReference type="SMART" id="SM01360"/>
    </source>
</evidence>
<dbReference type="SMART" id="SM01359">
    <property type="entry name" value="A2M_N_2"/>
    <property type="match status" value="1"/>
</dbReference>
<dbReference type="SUPFAM" id="SSF48239">
    <property type="entry name" value="Terpenoid cyclases/Protein prenyltransferases"/>
    <property type="match status" value="1"/>
</dbReference>
<proteinExistence type="inferred from homology"/>
<feature type="signal peptide" evidence="3">
    <location>
        <begin position="1"/>
        <end position="29"/>
    </location>
</feature>
<dbReference type="Pfam" id="PF17973">
    <property type="entry name" value="bMG10"/>
    <property type="match status" value="1"/>
</dbReference>
<dbReference type="Pfam" id="PF07703">
    <property type="entry name" value="A2M_BRD"/>
    <property type="match status" value="1"/>
</dbReference>
<sequence>MKRWIGQLSRRAFLLAAIFGPLAWPPAHAAAVAVSPSGEVAEVRQIRLGFSEPVVAAGDPRLPAPASLRCMGATGAAQVAGSGRWASAREWLFDLNEPMAAGLQCQILLKDDFKPLGGALTGPREFGFRTGAAIVLQTQPWAGSQIEEDQHFLLKLNGGLSAADVGQRAWCEVEGLGERLPAVLADEATLAKVLASQRLSKSQGRHWLLHCQRPLPAGAKLQLVWSHGNAGATQRFEFQVRRPFTADFSCERERANAACIPVRPLRLVFSEPVARELALQVRLRPTGGAANGAASGAALAPKVAADDKTLELSELRFPAPLAGNAQFTLELPAGLKDLSGRALSNAASFPLKVATAAAPPLAKFAAAPFGVLERDAGGAALLPITMRHVQADWHATDRPTKSPPGEIRIKRLQTDAEVLAWYAKLMHTHEVSLSARELGLPPSQWQETVKTVDASGRTRSQLSTRHVHSREVELLPRQQATQVLALPPLPGAVQGQERPFEVIGLPLAEPGYHVVELSSAKLGRSLLDKDAAMYVRTGVLVTNLGVHFKWGRENSLVWVTTLDRGQPVPQADVVVNDCAGKPLWSGRSDAQGLAKIPLALVQPDWNDRRCVAERGFFITARKADADIKKPGDMAFVFSNWNRGIENWRFGLPTSNGPEPDARAHTVLDRSLLRAGETVSMKHFFRLQTLQGLRLARPEQLPDRVKLTHQGSGEQISLPLTWPTARSSLSQWQIPANAKLGSYQITLERSRAEASHSRSWPSGEFRVEEFRVPLIDARLSGPKALPVAPRELRMTAQLNYMAGGGLAQAPLKLSALLRPRGLSFAGFEDFSFEPPRERGANGGEPVYQEPEGEGAQGEGHAVQRDGKLVIDKLAGLSDRNGAAEFLLKPLPKIERASELLAELSYQDPNGETKTVAQVLPLWPSQVVLGLRSKGWVSNAEGKLSFSVLALDTAGKPLAGQRIEVKASLNQMISSRKRMVGGFYAYDNRNEVKPLGVVCSGRSDDKGLLACEAKLDVAGEVELVAQASDAEGRVAQAASQVWLTRQGELWFPQDNDDRIDVLAEKKRYEPGETARLQVRMPFREATALVAVEREGVIETKVVTLRGSDPSIELKIDKAWAPNVYVSVLALRGRVFEVPWYSFFRWGWRAPVDWWRAFREGRAMPAPTAMVDLAKPSFKLGVTELQVGLAEHQLQVTVTTDKLQYSVRQTVQTRVKVSQDGRPLADAQVAFAAVDEGLLALRGNASWDLLQALIQRRGWGVETATAQSEIIGRRHYGRKAVAAGGGGGRAPTRELFDTLLLWRPQVLLDANGEAVIEVPLNDSLTSFRLVAVADAGAQKFGTGQASVRVTQDLQLLSGLPPLVREGDQFQAALTLRNSSNRAMKLRVSLQGSSPGGAQIKNPPAQDLSLAAGAASELLWQLQVPEGAGDLQWEAQAQEVGGPARDRLKFSQRVLPAVKVQVLQASLSQVDGSMSLAVAPPADAWPPSGPKRGGVNVVLQARLGGDLPGLKRFFETYPYSCLEQQTSQAIGLHDGARWQALMNRLPGYLDADGLANFFPPTEGERAGGSDRLTAYVLAAAHASGRELPAAARERMLDGLSAFVEGRLVRKSWSPRSAQLDGEVRRLAALEALARYGRVGSSGFASVDARNLSTWPTAAVIDWLSLLTRNAKAPQREQRINEAQAMLRSRLSYAGTMLKFSNEEDDAWWWLMDSADGNAARLALAALDDPAWSAELPRMVQGLLARQRQGAWATTTANLWGVLALDKFAERFESVKPAGQTLVSLGSQSLKQDWARKPDGAALLLPWSEGQLKLQQQGAGKPWVTIQSLAAVPLKEPLNAGYRITRELQPVEQKVPGRWSRGDLLRVRLQLEAQSDMTWVVLSDPLPAGAAIMGSGLGGDSSLALQSPASAPAPLGRRPVYIERSFEAWRGYFDFLPRGKHELSYTVRLNNAGRFMLPGTRAEALYAPEQFGELPQAVLEVAP</sequence>
<dbReference type="InterPro" id="IPR021868">
    <property type="entry name" value="Alpha_2_Macroglob_MG3"/>
</dbReference>
<evidence type="ECO:0000313" key="6">
    <source>
        <dbReference type="EMBL" id="MDC8773877.1"/>
    </source>
</evidence>
<evidence type="ECO:0000313" key="7">
    <source>
        <dbReference type="Proteomes" id="UP001221189"/>
    </source>
</evidence>
<gene>
    <name evidence="6" type="ORF">PRZ03_20105</name>
</gene>
<dbReference type="InterPro" id="IPR011625">
    <property type="entry name" value="A2M_N_BRD"/>
</dbReference>